<sequence>MVRHLNSGIRADPVPDSDSNQPSTPPDTGNGNIPPQSERRESTRLRTPLTRPGFISTHGDSRCSLVPETPAPATRRPRVPKNNNTTVTVASGDENNNEPHAGGRDTTPTTVFAGTTQVAVRNGAQVTIDTAQDSDAENEKHANQNKKRKDPTKDKDGFDHARLYFYKPGGGPKQV</sequence>
<keyword evidence="3" id="KW-1185">Reference proteome</keyword>
<feature type="region of interest" description="Disordered" evidence="1">
    <location>
        <begin position="128"/>
        <end position="175"/>
    </location>
</feature>
<dbReference type="RefSeq" id="XP_053022852.1">
    <property type="nucleotide sequence ID" value="XM_053171606.1"/>
</dbReference>
<evidence type="ECO:0000256" key="1">
    <source>
        <dbReference type="SAM" id="MobiDB-lite"/>
    </source>
</evidence>
<proteinExistence type="predicted"/>
<gene>
    <name evidence="2" type="ORF">PtA15_8A201</name>
</gene>
<protein>
    <submittedName>
        <fullName evidence="2">Uncharacterized protein</fullName>
    </submittedName>
</protein>
<organism evidence="2 3">
    <name type="scientific">Puccinia triticina</name>
    <dbReference type="NCBI Taxonomy" id="208348"/>
    <lineage>
        <taxon>Eukaryota</taxon>
        <taxon>Fungi</taxon>
        <taxon>Dikarya</taxon>
        <taxon>Basidiomycota</taxon>
        <taxon>Pucciniomycotina</taxon>
        <taxon>Pucciniomycetes</taxon>
        <taxon>Pucciniales</taxon>
        <taxon>Pucciniaceae</taxon>
        <taxon>Puccinia</taxon>
    </lineage>
</organism>
<dbReference type="Proteomes" id="UP001164743">
    <property type="component" value="Chromosome 8A"/>
</dbReference>
<reference evidence="2" key="1">
    <citation type="submission" date="2022-10" db="EMBL/GenBank/DDBJ databases">
        <title>Puccinia triticina Genome sequencing and assembly.</title>
        <authorList>
            <person name="Li C."/>
        </authorList>
    </citation>
    <scope>NUCLEOTIDE SEQUENCE</scope>
    <source>
        <strain evidence="2">Pt15</strain>
    </source>
</reference>
<dbReference type="EMBL" id="CP110428">
    <property type="protein sequence ID" value="WAQ87297.1"/>
    <property type="molecule type" value="Genomic_DNA"/>
</dbReference>
<feature type="region of interest" description="Disordered" evidence="1">
    <location>
        <begin position="1"/>
        <end position="110"/>
    </location>
</feature>
<accession>A0ABY7CX49</accession>
<evidence type="ECO:0000313" key="2">
    <source>
        <dbReference type="EMBL" id="WAQ87297.1"/>
    </source>
</evidence>
<evidence type="ECO:0000313" key="3">
    <source>
        <dbReference type="Proteomes" id="UP001164743"/>
    </source>
</evidence>
<dbReference type="GeneID" id="77812501"/>
<feature type="compositionally biased region" description="Basic and acidic residues" evidence="1">
    <location>
        <begin position="151"/>
        <end position="162"/>
    </location>
</feature>
<feature type="compositionally biased region" description="Polar residues" evidence="1">
    <location>
        <begin position="17"/>
        <end position="35"/>
    </location>
</feature>
<name>A0ABY7CX49_9BASI</name>